<reference evidence="1 2" key="1">
    <citation type="submission" date="2010-01" db="EMBL/GenBank/DDBJ databases">
        <authorList>
            <person name="Weinstock G."/>
            <person name="Sodergren E."/>
            <person name="Clifton S."/>
            <person name="Fulton L."/>
            <person name="Fulton B."/>
            <person name="Courtney L."/>
            <person name="Fronick C."/>
            <person name="Harrison M."/>
            <person name="Strong C."/>
            <person name="Farmer C."/>
            <person name="Delahaunty K."/>
            <person name="Markovic C."/>
            <person name="Hall O."/>
            <person name="Minx P."/>
            <person name="Tomlinson C."/>
            <person name="Mitreva M."/>
            <person name="Nelson J."/>
            <person name="Hou S."/>
            <person name="Wollam A."/>
            <person name="Pepin K.H."/>
            <person name="Johnson M."/>
            <person name="Bhonagiri V."/>
            <person name="Nash W.E."/>
            <person name="Warren W."/>
            <person name="Chinwalla A."/>
            <person name="Mardis E.R."/>
            <person name="Wilson R.K."/>
        </authorList>
    </citation>
    <scope>NUCLEOTIDE SEQUENCE [LARGE SCALE GENOMIC DNA]</scope>
    <source>
        <strain evidence="1 2">DSM 13479</strain>
    </source>
</reference>
<dbReference type="AlphaFoldDB" id="D3AQJ4"/>
<dbReference type="HOGENOM" id="CLU_2898094_0_0_9"/>
<organism evidence="1 2">
    <name type="scientific">Hungatella hathewayi DSM 13479</name>
    <dbReference type="NCBI Taxonomy" id="566550"/>
    <lineage>
        <taxon>Bacteria</taxon>
        <taxon>Bacillati</taxon>
        <taxon>Bacillota</taxon>
        <taxon>Clostridia</taxon>
        <taxon>Lachnospirales</taxon>
        <taxon>Lachnospiraceae</taxon>
        <taxon>Hungatella</taxon>
    </lineage>
</organism>
<dbReference type="Proteomes" id="UP000004968">
    <property type="component" value="Unassembled WGS sequence"/>
</dbReference>
<evidence type="ECO:0000313" key="1">
    <source>
        <dbReference type="EMBL" id="EFC95913.1"/>
    </source>
</evidence>
<evidence type="ECO:0000313" key="2">
    <source>
        <dbReference type="Proteomes" id="UP000004968"/>
    </source>
</evidence>
<sequence length="62" mass="7684">MMMLYDKMKPTNRYLRYPSFVLLWKVLKVKNAQVRGQTSMKFDNKRHRRVKDEWFFGNGREL</sequence>
<proteinExistence type="predicted"/>
<protein>
    <submittedName>
        <fullName evidence="1">Uncharacterized protein</fullName>
    </submittedName>
</protein>
<dbReference type="EMBL" id="ACIO01000657">
    <property type="protein sequence ID" value="EFC95913.1"/>
    <property type="molecule type" value="Genomic_DNA"/>
</dbReference>
<accession>D3AQJ4</accession>
<gene>
    <name evidence="1" type="ORF">CLOSTHATH_05900</name>
</gene>
<name>D3AQJ4_9FIRM</name>
<comment type="caution">
    <text evidence="1">The sequence shown here is derived from an EMBL/GenBank/DDBJ whole genome shotgun (WGS) entry which is preliminary data.</text>
</comment>